<dbReference type="Proteomes" id="UP000243459">
    <property type="component" value="Chromosome 3"/>
</dbReference>
<dbReference type="Gene3D" id="1.10.238.10">
    <property type="entry name" value="EF-hand"/>
    <property type="match status" value="1"/>
</dbReference>
<keyword evidence="3" id="KW-1185">Reference proteome</keyword>
<organism evidence="2 3">
    <name type="scientific">Asparagus officinalis</name>
    <name type="common">Garden asparagus</name>
    <dbReference type="NCBI Taxonomy" id="4686"/>
    <lineage>
        <taxon>Eukaryota</taxon>
        <taxon>Viridiplantae</taxon>
        <taxon>Streptophyta</taxon>
        <taxon>Embryophyta</taxon>
        <taxon>Tracheophyta</taxon>
        <taxon>Spermatophyta</taxon>
        <taxon>Magnoliopsida</taxon>
        <taxon>Liliopsida</taxon>
        <taxon>Asparagales</taxon>
        <taxon>Asparagaceae</taxon>
        <taxon>Asparagoideae</taxon>
        <taxon>Asparagus</taxon>
    </lineage>
</organism>
<evidence type="ECO:0000259" key="1">
    <source>
        <dbReference type="PROSITE" id="PS50222"/>
    </source>
</evidence>
<dbReference type="PROSITE" id="PS50222">
    <property type="entry name" value="EF_HAND_2"/>
    <property type="match status" value="1"/>
</dbReference>
<accession>A0A5P1FG62</accession>
<dbReference type="GO" id="GO:0005509">
    <property type="term" value="F:calcium ion binding"/>
    <property type="evidence" value="ECO:0007669"/>
    <property type="project" value="InterPro"/>
</dbReference>
<dbReference type="AlphaFoldDB" id="A0A5P1FG62"/>
<evidence type="ECO:0000313" key="2">
    <source>
        <dbReference type="EMBL" id="ONK76703.1"/>
    </source>
</evidence>
<dbReference type="InterPro" id="IPR002048">
    <property type="entry name" value="EF_hand_dom"/>
</dbReference>
<protein>
    <recommendedName>
        <fullName evidence="1">EF-hand domain-containing protein</fullName>
    </recommendedName>
</protein>
<feature type="domain" description="EF-hand" evidence="1">
    <location>
        <begin position="50"/>
        <end position="85"/>
    </location>
</feature>
<dbReference type="SUPFAM" id="SSF47473">
    <property type="entry name" value="EF-hand"/>
    <property type="match status" value="1"/>
</dbReference>
<dbReference type="Gramene" id="ONK76703">
    <property type="protein sequence ID" value="ONK76703"/>
    <property type="gene ID" value="A4U43_C03F31240"/>
</dbReference>
<reference evidence="3" key="1">
    <citation type="journal article" date="2017" name="Nat. Commun.">
        <title>The asparagus genome sheds light on the origin and evolution of a young Y chromosome.</title>
        <authorList>
            <person name="Harkess A."/>
            <person name="Zhou J."/>
            <person name="Xu C."/>
            <person name="Bowers J.E."/>
            <person name="Van der Hulst R."/>
            <person name="Ayyampalayam S."/>
            <person name="Mercati F."/>
            <person name="Riccardi P."/>
            <person name="McKain M.R."/>
            <person name="Kakrana A."/>
            <person name="Tang H."/>
            <person name="Ray J."/>
            <person name="Groenendijk J."/>
            <person name="Arikit S."/>
            <person name="Mathioni S.M."/>
            <person name="Nakano M."/>
            <person name="Shan H."/>
            <person name="Telgmann-Rauber A."/>
            <person name="Kanno A."/>
            <person name="Yue Z."/>
            <person name="Chen H."/>
            <person name="Li W."/>
            <person name="Chen Y."/>
            <person name="Xu X."/>
            <person name="Zhang Y."/>
            <person name="Luo S."/>
            <person name="Chen H."/>
            <person name="Gao J."/>
            <person name="Mao Z."/>
            <person name="Pires J.C."/>
            <person name="Luo M."/>
            <person name="Kudrna D."/>
            <person name="Wing R.A."/>
            <person name="Meyers B.C."/>
            <person name="Yi K."/>
            <person name="Kong H."/>
            <person name="Lavrijsen P."/>
            <person name="Sunseri F."/>
            <person name="Falavigna A."/>
            <person name="Ye Y."/>
            <person name="Leebens-Mack J.H."/>
            <person name="Chen G."/>
        </authorList>
    </citation>
    <scope>NUCLEOTIDE SEQUENCE [LARGE SCALE GENOMIC DNA]</scope>
    <source>
        <strain evidence="3">cv. DH0086</strain>
    </source>
</reference>
<dbReference type="OMA" id="CLRGCLK"/>
<sequence>MSSSRSPSSLSIPCLRGCLKNGGWLNFKDFVAFLSGLQSQGVSRAEDRVFVLVMFAVIFKVYDTESKGKVGFKDLLEVLRDLTGSFMSEKQREQVLGHLLEEAGYTRDCSLSLDDFVKILGKSEIKMEVEVPVD</sequence>
<evidence type="ECO:0000313" key="3">
    <source>
        <dbReference type="Proteomes" id="UP000243459"/>
    </source>
</evidence>
<name>A0A5P1FG62_ASPOF</name>
<dbReference type="PANTHER" id="PTHR46971">
    <property type="entry name" value="CALCINEURIN B SUBUNIT (PROTEIN PHOSPHATASE 2B REGULATORY SUBUNIT)-LIKE PROTEIN"/>
    <property type="match status" value="1"/>
</dbReference>
<dbReference type="EMBL" id="CM007383">
    <property type="protein sequence ID" value="ONK76703.1"/>
    <property type="molecule type" value="Genomic_DNA"/>
</dbReference>
<dbReference type="PANTHER" id="PTHR46971:SF1">
    <property type="entry name" value="CALCINEURIN B SUBUNIT (PROTEIN PHOSPHATASE 2B REGULATORY SUBUNIT)-LIKE PROTEIN"/>
    <property type="match status" value="1"/>
</dbReference>
<dbReference type="InterPro" id="IPR011992">
    <property type="entry name" value="EF-hand-dom_pair"/>
</dbReference>
<proteinExistence type="predicted"/>
<gene>
    <name evidence="2" type="ORF">A4U43_C03F31240</name>
</gene>